<gene>
    <name evidence="2" type="ORF">IU449_17590</name>
</gene>
<dbReference type="EMBL" id="JADLQN010000002">
    <property type="protein sequence ID" value="MBF6356335.1"/>
    <property type="molecule type" value="Genomic_DNA"/>
</dbReference>
<feature type="coiled-coil region" evidence="1">
    <location>
        <begin position="59"/>
        <end position="103"/>
    </location>
</feature>
<evidence type="ECO:0000313" key="3">
    <source>
        <dbReference type="Proteomes" id="UP000707731"/>
    </source>
</evidence>
<accession>A0ABS0DCY7</accession>
<keyword evidence="1" id="KW-0175">Coiled coil</keyword>
<comment type="caution">
    <text evidence="2">The sequence shown here is derived from an EMBL/GenBank/DDBJ whole genome shotgun (WGS) entry which is preliminary data.</text>
</comment>
<dbReference type="Proteomes" id="UP000707731">
    <property type="component" value="Unassembled WGS sequence"/>
</dbReference>
<evidence type="ECO:0000256" key="1">
    <source>
        <dbReference type="SAM" id="Coils"/>
    </source>
</evidence>
<protein>
    <submittedName>
        <fullName evidence="2">Uncharacterized protein</fullName>
    </submittedName>
</protein>
<name>A0ABS0DCY7_9NOCA</name>
<evidence type="ECO:0000313" key="2">
    <source>
        <dbReference type="EMBL" id="MBF6356335.1"/>
    </source>
</evidence>
<organism evidence="2 3">
    <name type="scientific">Nocardia higoensis</name>
    <dbReference type="NCBI Taxonomy" id="228599"/>
    <lineage>
        <taxon>Bacteria</taxon>
        <taxon>Bacillati</taxon>
        <taxon>Actinomycetota</taxon>
        <taxon>Actinomycetes</taxon>
        <taxon>Mycobacteriales</taxon>
        <taxon>Nocardiaceae</taxon>
        <taxon>Nocardia</taxon>
    </lineage>
</organism>
<reference evidence="2 3" key="1">
    <citation type="submission" date="2020-10" db="EMBL/GenBank/DDBJ databases">
        <title>Identification of Nocardia species via Next-generation sequencing and recognition of intraspecies genetic diversity.</title>
        <authorList>
            <person name="Li P."/>
            <person name="Li P."/>
            <person name="Lu B."/>
        </authorList>
    </citation>
    <scope>NUCLEOTIDE SEQUENCE [LARGE SCALE GENOMIC DNA]</scope>
    <source>
        <strain evidence="2 3">BJ06-0143</strain>
    </source>
</reference>
<dbReference type="RefSeq" id="WP_195003123.1">
    <property type="nucleotide sequence ID" value="NZ_JADLQN010000002.1"/>
</dbReference>
<sequence>MTNPSTTDISTDAEDQIRAGEELLSNGETEQLIEFAVETIALARMQGRLDIAEQAGAILQELSEQHAAIQRAHADLVGENENLKAAQEMLRAAEAEYRATMEALGKNG</sequence>
<proteinExistence type="predicted"/>
<keyword evidence="3" id="KW-1185">Reference proteome</keyword>